<dbReference type="NCBIfam" id="TIGR03026">
    <property type="entry name" value="NDP-sugDHase"/>
    <property type="match status" value="1"/>
</dbReference>
<dbReference type="Pfam" id="PF00984">
    <property type="entry name" value="UDPG_MGDP_dh"/>
    <property type="match status" value="1"/>
</dbReference>
<dbReference type="SUPFAM" id="SSF48179">
    <property type="entry name" value="6-phosphogluconate dehydrogenase C-terminal domain-like"/>
    <property type="match status" value="1"/>
</dbReference>
<dbReference type="InterPro" id="IPR001732">
    <property type="entry name" value="UDP-Glc/GDP-Man_DH_N"/>
</dbReference>
<dbReference type="InterPro" id="IPR014027">
    <property type="entry name" value="UDP-Glc/GDP-Man_DH_C"/>
</dbReference>
<dbReference type="PANTHER" id="PTHR43491:SF2">
    <property type="entry name" value="UDP-N-ACETYL-D-MANNOSAMINE DEHYDROGENASE"/>
    <property type="match status" value="1"/>
</dbReference>
<dbReference type="RefSeq" id="WP_307226684.1">
    <property type="nucleotide sequence ID" value="NZ_JAUSTT010000003.1"/>
</dbReference>
<dbReference type="PIRSF" id="PIRSF500136">
    <property type="entry name" value="UDP_ManNAc_DH"/>
    <property type="match status" value="1"/>
</dbReference>
<evidence type="ECO:0000259" key="5">
    <source>
        <dbReference type="SMART" id="SM00984"/>
    </source>
</evidence>
<dbReference type="InterPro" id="IPR028359">
    <property type="entry name" value="UDP_ManNAc/GlcNAc_DH"/>
</dbReference>
<accession>A0ABT9WPH6</accession>
<sequence>MNTGFGIYDEIVDRQKPIAVVGLGYVGLPIAIAFSNKIDVIGYDINRQKIKDYQNGIDVTGDIGDVMIKDCSVDFTSDAEKLNGVPFFIVAVPTPIQSGNVPDLGYVQSASRMIAKKLSKGAIVVYESTVYPGVTEEICIPILEAESGLTCGVDFKVGYSPERINPGDKVHRLENIVKIVSGIDDDTVEIIAKLYEMIIGAGVYRAESIKVAEAAKVIENAQRDINIAFMNELSMLFNNMGINTKAVLEAASTKWNFLDFSPGLVGGHCIGIDPYYLTYKAEDTGYRSKIILAGRHINDGMGKYIAQQIIKILVRKKQNLENARIGFLGLTYKEDCSDIRNTKVTDIIHELKEYGITPLVVDPLADREEVYKEHDIELSSMNSLKNLNAVVVAVPHHQFAKMDVFDFEKLYGSDQIKIMIDIKGIYKKLDFENNGFYYWSL</sequence>
<feature type="domain" description="UDP-glucose/GDP-mannose dehydrogenase C-terminal" evidence="5">
    <location>
        <begin position="326"/>
        <end position="428"/>
    </location>
</feature>
<evidence type="ECO:0000256" key="2">
    <source>
        <dbReference type="ARBA" id="ARBA00023002"/>
    </source>
</evidence>
<dbReference type="InterPro" id="IPR036291">
    <property type="entry name" value="NAD(P)-bd_dom_sf"/>
</dbReference>
<dbReference type="Pfam" id="PF03721">
    <property type="entry name" value="UDPG_MGDP_dh_N"/>
    <property type="match status" value="1"/>
</dbReference>
<evidence type="ECO:0000313" key="7">
    <source>
        <dbReference type="Proteomes" id="UP001223586"/>
    </source>
</evidence>
<keyword evidence="2 6" id="KW-0560">Oxidoreductase</keyword>
<dbReference type="PIRSF" id="PIRSF000124">
    <property type="entry name" value="UDPglc_GDPman_dh"/>
    <property type="match status" value="1"/>
</dbReference>
<dbReference type="InterPro" id="IPR036220">
    <property type="entry name" value="UDP-Glc/GDP-Man_DH_C_sf"/>
</dbReference>
<dbReference type="EMBL" id="JAUSTT010000003">
    <property type="protein sequence ID" value="MDQ0174857.1"/>
    <property type="molecule type" value="Genomic_DNA"/>
</dbReference>
<reference evidence="6 7" key="1">
    <citation type="submission" date="2023-07" db="EMBL/GenBank/DDBJ databases">
        <title>Genomic Encyclopedia of Type Strains, Phase IV (KMG-IV): sequencing the most valuable type-strain genomes for metagenomic binning, comparative biology and taxonomic classification.</title>
        <authorList>
            <person name="Goeker M."/>
        </authorList>
    </citation>
    <scope>NUCLEOTIDE SEQUENCE [LARGE SCALE GENOMIC DNA]</scope>
    <source>
        <strain evidence="6 7">DSM 23837</strain>
    </source>
</reference>
<keyword evidence="3" id="KW-0520">NAD</keyword>
<evidence type="ECO:0000256" key="3">
    <source>
        <dbReference type="ARBA" id="ARBA00023027"/>
    </source>
</evidence>
<dbReference type="SMART" id="SM00984">
    <property type="entry name" value="UDPG_MGDP_dh_C"/>
    <property type="match status" value="1"/>
</dbReference>
<gene>
    <name evidence="6" type="ORF">J2S08_000691</name>
</gene>
<evidence type="ECO:0000256" key="1">
    <source>
        <dbReference type="ARBA" id="ARBA00006601"/>
    </source>
</evidence>
<dbReference type="InterPro" id="IPR014026">
    <property type="entry name" value="UDP-Glc/GDP-Man_DH_dimer"/>
</dbReference>
<dbReference type="InterPro" id="IPR017476">
    <property type="entry name" value="UDP-Glc/GDP-Man"/>
</dbReference>
<proteinExistence type="inferred from homology"/>
<keyword evidence="7" id="KW-1185">Reference proteome</keyword>
<comment type="similarity">
    <text evidence="1 4">Belongs to the UDP-glucose/GDP-mannose dehydrogenase family.</text>
</comment>
<dbReference type="Gene3D" id="3.40.50.720">
    <property type="entry name" value="NAD(P)-binding Rossmann-like Domain"/>
    <property type="match status" value="2"/>
</dbReference>
<dbReference type="Pfam" id="PF03720">
    <property type="entry name" value="UDPG_MGDP_dh_C"/>
    <property type="match status" value="1"/>
</dbReference>
<protein>
    <submittedName>
        <fullName evidence="6">UDP-N-acetyl-D-galactosamine dehydrogenase</fullName>
        <ecNumber evidence="6">1.1.1.-</ecNumber>
    </submittedName>
</protein>
<dbReference type="EC" id="1.1.1.-" evidence="6"/>
<dbReference type="Proteomes" id="UP001223586">
    <property type="component" value="Unassembled WGS sequence"/>
</dbReference>
<organism evidence="6 7">
    <name type="scientific">Bacillus chungangensis</name>
    <dbReference type="NCBI Taxonomy" id="587633"/>
    <lineage>
        <taxon>Bacteria</taxon>
        <taxon>Bacillati</taxon>
        <taxon>Bacillota</taxon>
        <taxon>Bacilli</taxon>
        <taxon>Bacillales</taxon>
        <taxon>Bacillaceae</taxon>
        <taxon>Bacillus</taxon>
    </lineage>
</organism>
<dbReference type="PANTHER" id="PTHR43491">
    <property type="entry name" value="UDP-N-ACETYL-D-MANNOSAMINE DEHYDROGENASE"/>
    <property type="match status" value="1"/>
</dbReference>
<dbReference type="SUPFAM" id="SSF51735">
    <property type="entry name" value="NAD(P)-binding Rossmann-fold domains"/>
    <property type="match status" value="1"/>
</dbReference>
<dbReference type="GO" id="GO:0016491">
    <property type="term" value="F:oxidoreductase activity"/>
    <property type="evidence" value="ECO:0007669"/>
    <property type="project" value="UniProtKB-KW"/>
</dbReference>
<name>A0ABT9WPH6_9BACI</name>
<dbReference type="InterPro" id="IPR008927">
    <property type="entry name" value="6-PGluconate_DH-like_C_sf"/>
</dbReference>
<evidence type="ECO:0000313" key="6">
    <source>
        <dbReference type="EMBL" id="MDQ0174857.1"/>
    </source>
</evidence>
<evidence type="ECO:0000256" key="4">
    <source>
        <dbReference type="PIRNR" id="PIRNR000124"/>
    </source>
</evidence>
<comment type="caution">
    <text evidence="6">The sequence shown here is derived from an EMBL/GenBank/DDBJ whole genome shotgun (WGS) entry which is preliminary data.</text>
</comment>
<dbReference type="SUPFAM" id="SSF52413">
    <property type="entry name" value="UDP-glucose/GDP-mannose dehydrogenase C-terminal domain"/>
    <property type="match status" value="1"/>
</dbReference>